<comment type="caution">
    <text evidence="1">The sequence shown here is derived from an EMBL/GenBank/DDBJ whole genome shotgun (WGS) entry which is preliminary data.</text>
</comment>
<gene>
    <name evidence="1" type="ORF">HPB47_026532</name>
</gene>
<dbReference type="Proteomes" id="UP000805193">
    <property type="component" value="Unassembled WGS sequence"/>
</dbReference>
<evidence type="ECO:0000313" key="1">
    <source>
        <dbReference type="EMBL" id="KAG0426362.1"/>
    </source>
</evidence>
<proteinExistence type="predicted"/>
<organism evidence="1 2">
    <name type="scientific">Ixodes persulcatus</name>
    <name type="common">Taiga tick</name>
    <dbReference type="NCBI Taxonomy" id="34615"/>
    <lineage>
        <taxon>Eukaryota</taxon>
        <taxon>Metazoa</taxon>
        <taxon>Ecdysozoa</taxon>
        <taxon>Arthropoda</taxon>
        <taxon>Chelicerata</taxon>
        <taxon>Arachnida</taxon>
        <taxon>Acari</taxon>
        <taxon>Parasitiformes</taxon>
        <taxon>Ixodida</taxon>
        <taxon>Ixodoidea</taxon>
        <taxon>Ixodidae</taxon>
        <taxon>Ixodinae</taxon>
        <taxon>Ixodes</taxon>
    </lineage>
</organism>
<keyword evidence="2" id="KW-1185">Reference proteome</keyword>
<evidence type="ECO:0000313" key="2">
    <source>
        <dbReference type="Proteomes" id="UP000805193"/>
    </source>
</evidence>
<sequence length="92" mass="10517">MIVGAYLEDGFFFSRVEKRLPESELDEMLCPRKALIHIFLSLLQEIYELVPTDKTCKAEPVTRHLTGDCAIMNSTVFFHKTKRDFALAAGHD</sequence>
<reference evidence="1 2" key="1">
    <citation type="journal article" date="2020" name="Cell">
        <title>Large-Scale Comparative Analyses of Tick Genomes Elucidate Their Genetic Diversity and Vector Capacities.</title>
        <authorList>
            <consortium name="Tick Genome and Microbiome Consortium (TIGMIC)"/>
            <person name="Jia N."/>
            <person name="Wang J."/>
            <person name="Shi W."/>
            <person name="Du L."/>
            <person name="Sun Y."/>
            <person name="Zhan W."/>
            <person name="Jiang J.F."/>
            <person name="Wang Q."/>
            <person name="Zhang B."/>
            <person name="Ji P."/>
            <person name="Bell-Sakyi L."/>
            <person name="Cui X.M."/>
            <person name="Yuan T.T."/>
            <person name="Jiang B.G."/>
            <person name="Yang W.F."/>
            <person name="Lam T.T."/>
            <person name="Chang Q.C."/>
            <person name="Ding S.J."/>
            <person name="Wang X.J."/>
            <person name="Zhu J.G."/>
            <person name="Ruan X.D."/>
            <person name="Zhao L."/>
            <person name="Wei J.T."/>
            <person name="Ye R.Z."/>
            <person name="Que T.C."/>
            <person name="Du C.H."/>
            <person name="Zhou Y.H."/>
            <person name="Cheng J.X."/>
            <person name="Dai P.F."/>
            <person name="Guo W.B."/>
            <person name="Han X.H."/>
            <person name="Huang E.J."/>
            <person name="Li L.F."/>
            <person name="Wei W."/>
            <person name="Gao Y.C."/>
            <person name="Liu J.Z."/>
            <person name="Shao H.Z."/>
            <person name="Wang X."/>
            <person name="Wang C.C."/>
            <person name="Yang T.C."/>
            <person name="Huo Q.B."/>
            <person name="Li W."/>
            <person name="Chen H.Y."/>
            <person name="Chen S.E."/>
            <person name="Zhou L.G."/>
            <person name="Ni X.B."/>
            <person name="Tian J.H."/>
            <person name="Sheng Y."/>
            <person name="Liu T."/>
            <person name="Pan Y.S."/>
            <person name="Xia L.Y."/>
            <person name="Li J."/>
            <person name="Zhao F."/>
            <person name="Cao W.C."/>
        </authorList>
    </citation>
    <scope>NUCLEOTIDE SEQUENCE [LARGE SCALE GENOMIC DNA]</scope>
    <source>
        <strain evidence="1">Iper-2018</strain>
    </source>
</reference>
<dbReference type="EMBL" id="JABSTQ010009725">
    <property type="protein sequence ID" value="KAG0426362.1"/>
    <property type="molecule type" value="Genomic_DNA"/>
</dbReference>
<protein>
    <submittedName>
        <fullName evidence="1">Uncharacterized protein</fullName>
    </submittedName>
</protein>
<accession>A0AC60PYG3</accession>
<name>A0AC60PYG3_IXOPE</name>